<organism evidence="3 4">
    <name type="scientific">Streptomyces chryseus</name>
    <dbReference type="NCBI Taxonomy" id="68186"/>
    <lineage>
        <taxon>Bacteria</taxon>
        <taxon>Bacillati</taxon>
        <taxon>Actinomycetota</taxon>
        <taxon>Actinomycetes</taxon>
        <taxon>Kitasatosporales</taxon>
        <taxon>Streptomycetaceae</taxon>
        <taxon>Streptomyces</taxon>
    </lineage>
</organism>
<accession>A0ABQ3DIH3</accession>
<dbReference type="RefSeq" id="WP_189714869.1">
    <property type="nucleotide sequence ID" value="NZ_BMVO01000003.1"/>
</dbReference>
<comment type="caution">
    <text evidence="3">The sequence shown here is derived from an EMBL/GenBank/DDBJ whole genome shotgun (WGS) entry which is preliminary data.</text>
</comment>
<name>A0ABQ3DIH3_9ACTN</name>
<dbReference type="EMBL" id="BMVO01000003">
    <property type="protein sequence ID" value="GHA94186.1"/>
    <property type="molecule type" value="Genomic_DNA"/>
</dbReference>
<keyword evidence="2" id="KW-1133">Transmembrane helix</keyword>
<feature type="transmembrane region" description="Helical" evidence="2">
    <location>
        <begin position="43"/>
        <end position="62"/>
    </location>
</feature>
<keyword evidence="4" id="KW-1185">Reference proteome</keyword>
<keyword evidence="2" id="KW-0472">Membrane</keyword>
<evidence type="ECO:0000256" key="2">
    <source>
        <dbReference type="SAM" id="Phobius"/>
    </source>
</evidence>
<feature type="region of interest" description="Disordered" evidence="1">
    <location>
        <begin position="68"/>
        <end position="103"/>
    </location>
</feature>
<evidence type="ECO:0000256" key="1">
    <source>
        <dbReference type="SAM" id="MobiDB-lite"/>
    </source>
</evidence>
<protein>
    <submittedName>
        <fullName evidence="3">Uncharacterized protein</fullName>
    </submittedName>
</protein>
<sequence>MDALWLALAAAVLTGYAAGRARPWPRLIDWAQDQVTQRPARSPRFWLAAPVLLAGLAVLWTCHPRRSAANVRSWHQDRTPPSTPRRDPDWAARRGARTEGDPQ</sequence>
<gene>
    <name evidence="3" type="ORF">GCM10010346_16160</name>
</gene>
<evidence type="ECO:0000313" key="3">
    <source>
        <dbReference type="EMBL" id="GHA94186.1"/>
    </source>
</evidence>
<evidence type="ECO:0000313" key="4">
    <source>
        <dbReference type="Proteomes" id="UP000599437"/>
    </source>
</evidence>
<reference evidence="4" key="1">
    <citation type="journal article" date="2019" name="Int. J. Syst. Evol. Microbiol.">
        <title>The Global Catalogue of Microorganisms (GCM) 10K type strain sequencing project: providing services to taxonomists for standard genome sequencing and annotation.</title>
        <authorList>
            <consortium name="The Broad Institute Genomics Platform"/>
            <consortium name="The Broad Institute Genome Sequencing Center for Infectious Disease"/>
            <person name="Wu L."/>
            <person name="Ma J."/>
        </authorList>
    </citation>
    <scope>NUCLEOTIDE SEQUENCE [LARGE SCALE GENOMIC DNA]</scope>
    <source>
        <strain evidence="4">JCM 4737</strain>
    </source>
</reference>
<dbReference type="Proteomes" id="UP000599437">
    <property type="component" value="Unassembled WGS sequence"/>
</dbReference>
<feature type="compositionally biased region" description="Basic and acidic residues" evidence="1">
    <location>
        <begin position="74"/>
        <end position="103"/>
    </location>
</feature>
<proteinExistence type="predicted"/>
<keyword evidence="2" id="KW-0812">Transmembrane</keyword>